<dbReference type="Pfam" id="PF01036">
    <property type="entry name" value="Bac_rhodopsin"/>
    <property type="match status" value="1"/>
</dbReference>
<dbReference type="SUPFAM" id="SSF81321">
    <property type="entry name" value="Family A G protein-coupled receptor-like"/>
    <property type="match status" value="1"/>
</dbReference>
<protein>
    <submittedName>
        <fullName evidence="8">Uncharacterized protein</fullName>
    </submittedName>
</protein>
<keyword evidence="9" id="KW-1185">Reference proteome</keyword>
<evidence type="ECO:0000256" key="3">
    <source>
        <dbReference type="ARBA" id="ARBA00022692"/>
    </source>
</evidence>
<dbReference type="OrthoDB" id="422817at2759"/>
<evidence type="ECO:0000256" key="6">
    <source>
        <dbReference type="SAM" id="MobiDB-lite"/>
    </source>
</evidence>
<dbReference type="InterPro" id="IPR001425">
    <property type="entry name" value="Arc/bac/fun_rhodopsins"/>
</dbReference>
<feature type="transmembrane region" description="Helical" evidence="7">
    <location>
        <begin position="256"/>
        <end position="277"/>
    </location>
</feature>
<keyword evidence="5 7" id="KW-0472">Membrane</keyword>
<dbReference type="EMBL" id="CAJNDS010002405">
    <property type="protein sequence ID" value="CAE7462092.1"/>
    <property type="molecule type" value="Genomic_DNA"/>
</dbReference>
<organism evidence="8 9">
    <name type="scientific">Symbiodinium natans</name>
    <dbReference type="NCBI Taxonomy" id="878477"/>
    <lineage>
        <taxon>Eukaryota</taxon>
        <taxon>Sar</taxon>
        <taxon>Alveolata</taxon>
        <taxon>Dinophyceae</taxon>
        <taxon>Suessiales</taxon>
        <taxon>Symbiodiniaceae</taxon>
        <taxon>Symbiodinium</taxon>
    </lineage>
</organism>
<accession>A0A812S403</accession>
<keyword evidence="3 7" id="KW-0812">Transmembrane</keyword>
<evidence type="ECO:0000256" key="1">
    <source>
        <dbReference type="ARBA" id="ARBA00004141"/>
    </source>
</evidence>
<evidence type="ECO:0000256" key="4">
    <source>
        <dbReference type="ARBA" id="ARBA00022989"/>
    </source>
</evidence>
<reference evidence="8" key="1">
    <citation type="submission" date="2021-02" db="EMBL/GenBank/DDBJ databases">
        <authorList>
            <person name="Dougan E. K."/>
            <person name="Rhodes N."/>
            <person name="Thang M."/>
            <person name="Chan C."/>
        </authorList>
    </citation>
    <scope>NUCLEOTIDE SEQUENCE</scope>
</reference>
<gene>
    <name evidence="8" type="ORF">SNAT2548_LOCUS25714</name>
</gene>
<feature type="region of interest" description="Disordered" evidence="6">
    <location>
        <begin position="1"/>
        <end position="24"/>
    </location>
</feature>
<feature type="transmembrane region" description="Helical" evidence="7">
    <location>
        <begin position="114"/>
        <end position="137"/>
    </location>
</feature>
<evidence type="ECO:0000313" key="9">
    <source>
        <dbReference type="Proteomes" id="UP000604046"/>
    </source>
</evidence>
<evidence type="ECO:0000256" key="5">
    <source>
        <dbReference type="ARBA" id="ARBA00023136"/>
    </source>
</evidence>
<keyword evidence="4 7" id="KW-1133">Transmembrane helix</keyword>
<evidence type="ECO:0000313" key="8">
    <source>
        <dbReference type="EMBL" id="CAE7462092.1"/>
    </source>
</evidence>
<feature type="transmembrane region" description="Helical" evidence="7">
    <location>
        <begin position="196"/>
        <end position="217"/>
    </location>
</feature>
<sequence>MAKVTPVLPRPGQEPNQLPGHGETRRLIPGRAVATSIGASTLNSVFKVGPVHNVTEQTLDDYSMFKQLLSRKVSWVLITAFTAVLCYTAVRPALCSHDERCQEQHSSATELVPYSSLISASLAAVLMHELASVILTFRTAQKALSLIPNVRESLIPSALLCTSFAVLLLENMPFYAANSAWFVHASVSELPELDRMPVYTIFYVEWLVNVPILLVLAGGVSLGRPGPEVAEPLVLTNIYMILAWCADFISNAPGKWAVVAVSFLMYFKASYDMFLWVKRWRVDNPDGHLFGRPLLAMALVLVFGIYGLVYVFRLVGVVSWKFECIFFLTMNFSTKLCASMSLAGIRSSEFQEVLLVMLANTQTSFQRTILGDIDDQPALRD</sequence>
<evidence type="ECO:0000256" key="2">
    <source>
        <dbReference type="ARBA" id="ARBA00008130"/>
    </source>
</evidence>
<feature type="transmembrane region" description="Helical" evidence="7">
    <location>
        <begin position="73"/>
        <end position="94"/>
    </location>
</feature>
<dbReference type="Gene3D" id="1.20.1070.10">
    <property type="entry name" value="Rhodopsin 7-helix transmembrane proteins"/>
    <property type="match status" value="1"/>
</dbReference>
<proteinExistence type="inferred from homology"/>
<name>A0A812S403_9DINO</name>
<dbReference type="GO" id="GO:0016020">
    <property type="term" value="C:membrane"/>
    <property type="evidence" value="ECO:0007669"/>
    <property type="project" value="UniProtKB-SubCell"/>
</dbReference>
<comment type="subcellular location">
    <subcellularLocation>
        <location evidence="1">Membrane</location>
        <topology evidence="1">Multi-pass membrane protein</topology>
    </subcellularLocation>
</comment>
<evidence type="ECO:0000256" key="7">
    <source>
        <dbReference type="SAM" id="Phobius"/>
    </source>
</evidence>
<dbReference type="AlphaFoldDB" id="A0A812S403"/>
<feature type="transmembrane region" description="Helical" evidence="7">
    <location>
        <begin position="229"/>
        <end position="250"/>
    </location>
</feature>
<comment type="caution">
    <text evidence="8">The sequence shown here is derived from an EMBL/GenBank/DDBJ whole genome shotgun (WGS) entry which is preliminary data.</text>
</comment>
<feature type="transmembrane region" description="Helical" evidence="7">
    <location>
        <begin position="289"/>
        <end position="312"/>
    </location>
</feature>
<dbReference type="Proteomes" id="UP000604046">
    <property type="component" value="Unassembled WGS sequence"/>
</dbReference>
<comment type="similarity">
    <text evidence="2">Belongs to the archaeal/bacterial/fungal opsin family.</text>
</comment>